<feature type="compositionally biased region" description="Polar residues" evidence="6">
    <location>
        <begin position="1044"/>
        <end position="1074"/>
    </location>
</feature>
<protein>
    <submittedName>
        <fullName evidence="8">Transcription factor MBF1</fullName>
    </submittedName>
</protein>
<feature type="compositionally biased region" description="Acidic residues" evidence="6">
    <location>
        <begin position="1198"/>
        <end position="1213"/>
    </location>
</feature>
<feature type="compositionally biased region" description="Polar residues" evidence="6">
    <location>
        <begin position="541"/>
        <end position="552"/>
    </location>
</feature>
<feature type="compositionally biased region" description="Low complexity" evidence="6">
    <location>
        <begin position="1546"/>
        <end position="1557"/>
    </location>
</feature>
<feature type="compositionally biased region" description="Basic and acidic residues" evidence="6">
    <location>
        <begin position="1601"/>
        <end position="1613"/>
    </location>
</feature>
<dbReference type="EMBL" id="DF196778">
    <property type="protein sequence ID" value="GAC74658.1"/>
    <property type="molecule type" value="Genomic_DNA"/>
</dbReference>
<dbReference type="InterPro" id="IPR036259">
    <property type="entry name" value="MFS_trans_sf"/>
</dbReference>
<dbReference type="Gene3D" id="1.20.1250.20">
    <property type="entry name" value="MFS general substrate transporter like domains"/>
    <property type="match status" value="1"/>
</dbReference>
<feature type="transmembrane region" description="Helical" evidence="7">
    <location>
        <begin position="386"/>
        <end position="404"/>
    </location>
</feature>
<feature type="region of interest" description="Disordered" evidence="6">
    <location>
        <begin position="1180"/>
        <end position="1307"/>
    </location>
</feature>
<feature type="region of interest" description="Disordered" evidence="6">
    <location>
        <begin position="1338"/>
        <end position="1623"/>
    </location>
</feature>
<feature type="compositionally biased region" description="Low complexity" evidence="6">
    <location>
        <begin position="1717"/>
        <end position="1730"/>
    </location>
</feature>
<accession>M9MDR7</accession>
<feature type="compositionally biased region" description="Acidic residues" evidence="6">
    <location>
        <begin position="997"/>
        <end position="1018"/>
    </location>
</feature>
<feature type="transmembrane region" description="Helical" evidence="7">
    <location>
        <begin position="212"/>
        <end position="233"/>
    </location>
</feature>
<evidence type="ECO:0000256" key="3">
    <source>
        <dbReference type="ARBA" id="ARBA00022692"/>
    </source>
</evidence>
<gene>
    <name evidence="8" type="ORF">PANT_12d00075</name>
</gene>
<dbReference type="GO" id="GO:0008506">
    <property type="term" value="F:sucrose:proton symporter activity"/>
    <property type="evidence" value="ECO:0007669"/>
    <property type="project" value="TreeGrafter"/>
</dbReference>
<feature type="compositionally biased region" description="Low complexity" evidence="6">
    <location>
        <begin position="917"/>
        <end position="927"/>
    </location>
</feature>
<evidence type="ECO:0000256" key="1">
    <source>
        <dbReference type="ARBA" id="ARBA00004141"/>
    </source>
</evidence>
<feature type="compositionally biased region" description="Low complexity" evidence="6">
    <location>
        <begin position="566"/>
        <end position="575"/>
    </location>
</feature>
<feature type="transmembrane region" description="Helical" evidence="7">
    <location>
        <begin position="411"/>
        <end position="431"/>
    </location>
</feature>
<feature type="compositionally biased region" description="Low complexity" evidence="6">
    <location>
        <begin position="1276"/>
        <end position="1286"/>
    </location>
</feature>
<feature type="region of interest" description="Disordered" evidence="6">
    <location>
        <begin position="1041"/>
        <end position="1132"/>
    </location>
</feature>
<keyword evidence="5 7" id="KW-0472">Membrane</keyword>
<keyword evidence="4 7" id="KW-1133">Transmembrane helix</keyword>
<keyword evidence="2" id="KW-0813">Transport</keyword>
<feature type="compositionally biased region" description="Low complexity" evidence="6">
    <location>
        <begin position="763"/>
        <end position="779"/>
    </location>
</feature>
<evidence type="ECO:0000313" key="9">
    <source>
        <dbReference type="Proteomes" id="UP000011976"/>
    </source>
</evidence>
<feature type="region of interest" description="Disordered" evidence="6">
    <location>
        <begin position="1666"/>
        <end position="1730"/>
    </location>
</feature>
<evidence type="ECO:0000313" key="8">
    <source>
        <dbReference type="EMBL" id="GAC74658.1"/>
    </source>
</evidence>
<evidence type="ECO:0000256" key="4">
    <source>
        <dbReference type="ARBA" id="ARBA00022989"/>
    </source>
</evidence>
<evidence type="ECO:0000256" key="5">
    <source>
        <dbReference type="ARBA" id="ARBA00023136"/>
    </source>
</evidence>
<evidence type="ECO:0000256" key="2">
    <source>
        <dbReference type="ARBA" id="ARBA00022448"/>
    </source>
</evidence>
<feature type="compositionally biased region" description="Basic and acidic residues" evidence="6">
    <location>
        <begin position="936"/>
        <end position="967"/>
    </location>
</feature>
<feature type="compositionally biased region" description="Low complexity" evidence="6">
    <location>
        <begin position="1565"/>
        <end position="1575"/>
    </location>
</feature>
<dbReference type="PANTHER" id="PTHR19432:SF91">
    <property type="entry name" value="GENERAL ALPHA-GLUCOSIDE PERMEASE"/>
    <property type="match status" value="1"/>
</dbReference>
<feature type="transmembrane region" description="Helical" evidence="7">
    <location>
        <begin position="101"/>
        <end position="120"/>
    </location>
</feature>
<dbReference type="Proteomes" id="UP000011976">
    <property type="component" value="Unassembled WGS sequence"/>
</dbReference>
<evidence type="ECO:0000256" key="7">
    <source>
        <dbReference type="SAM" id="Phobius"/>
    </source>
</evidence>
<sequence length="1776" mass="188809">MVGVSAASVGTASAGLRLVGDARVHAPAPLQLPLLTLGVLGAQTVWSMDMAFAPPYLLDLGLSKSAMAAVFVAGPLSGLIVQPLIGSLADNSTSRFGRRRPFLAASTLICAASILLLGFAREVAGWFTTHESDAHRNLAILMGVLAVYLVDFSVNAVTALDRALMVDVAATEDQAEANAWAARLCGVGSVLSFLIGNLDLPSVSPTVLGKTQIQIISVLVSVILVATHALVVLRVEEQVLVPSRTRGSSASKHKPSGAAAVFADLYTQARSLPQPIVEIFKIQFFAQIGWFPILFYSTVWVGEIYKADVRMNGGKQSDHELFEEATRAGSRAFFWHAVLSLMTSIVLPLVVPNPVHESQTHSVWFANSALVRRLRGMRDRWPELPFWWVFANFVFFISMMGTYFAGLTQSVFLATWVIASVGFCFACSNWIPYSLLGILIQTQHAKEVPAGAGIGGLALSRPTSSVRASRDEADEVTMALLGDSSRDDDQRRTSISRTPSYDASGQSRPRPVSHASQKHPQHAHGDADSDDEERLEATLSFGGQSERTNGDNSPHDHVRDADLEQGSTSASSTSTHAGTVLGLHNVAVVIPQFLVTALSSLIFAIMEPKSGSGDSPTSADGSPADAPVGQRSDALGIVFRLGGCCALVAGILAALTLPRASNCTVDGRHQIESLYPPPLRERAAFNPAFRTQKHPVEAAAVISTRHRPYLRRPSSRLYSHHTGTASLVPIPTSCLANSVQISAKLQSTPGRTSPYARTGAFKSGPPSRSGSSVGGSPRPLFQSDNELSSSTDDDDDDLGSKHFPGIKLPVPTLAMSSRKAPRNQNTKKPSKVYSTKKDRARGERKASVRKERFDELDTDSDLTDVPSDDDAQDDASVAGPSYSSLNKGKARSVDSDDDLESDSDTEMERKLAEAGDGESLLGSGASGEDTEEEEERFIIQDALDRESKAKARLQQRDPTDRSRHAGDRNWASKGDLQHRARSMAIRRANGDGQPGEAGDDAEADVEDGDQDDDGDEADLLSMSPDTLRMYGLPVIDDELFEQQEAFNSSSEPSFTDFFETSTDSETGAPDTQNENGDDDDEFTTDSDEDRDISDLEGGLLDAPLIAHIGTGSADQTVATSEGAEDEQPKPEMPLLVIEDLDGRLIYARAGDGEAVFGSDGEFEFVDDSDDDSADWEFDQGGNRLWSGAGSHAGFLTVPDDDGDTTDELPDEDMPYPRLLVGSVAPRGGRNARRARAMATNSRRLSPAASSNMPSPSALQHAPATSTSDSSANGKQSSGSGASPVSSDEQAANEVGITISTEDLARDPEGTLRAAAAALGVTIQEAADMVAGVQVPAIAGRPADGTDSSASSSVHADGKMMAPKTPDQRQTNVAKPQMGSFMPTSAKSVHRAVIDGSRKAPSPFSGKRSLEKKGLAKKRSAGRRSSLMDEGFSAKRLRRFSSANDAASALDEYSELAPSSPEPVAEVDPMELDDVVDASMIWRGAGSKSPSPEAPDAERRPSMRASRKSSSSAPGLNLNAFARWNKIPMGSFRDSQAAPVPSQNAFQQQPPQHQHQQPLGTFLLTRSQGQSGSSRRTNSPFRSSSNAVRHPEMFSISPLRQPHQEVEQHLDAGRSSDSTPGRRRSFIISPVLFPTRGGEIPPPSSSPYTAHTPTYSQVAAMRLGGSGAAGDAASVASNTSAGPGRITPPGKDVSQAVDAPSLAPPTSSQFLPEAELDASPAPSMRSRAAATDDGASATAMLPSSACKTPLYSPLFGGIFGGALNYDLEDKDAEQLRI</sequence>
<feature type="transmembrane region" description="Helical" evidence="7">
    <location>
        <begin position="180"/>
        <end position="200"/>
    </location>
</feature>
<feature type="compositionally biased region" description="Polar residues" evidence="6">
    <location>
        <begin position="498"/>
        <end position="507"/>
    </location>
</feature>
<evidence type="ECO:0000256" key="6">
    <source>
        <dbReference type="SAM" id="MobiDB-lite"/>
    </source>
</evidence>
<dbReference type="Pfam" id="PF13347">
    <property type="entry name" value="MFS_2"/>
    <property type="match status" value="1"/>
</dbReference>
<feature type="compositionally biased region" description="Polar residues" evidence="6">
    <location>
        <begin position="1262"/>
        <end position="1275"/>
    </location>
</feature>
<keyword evidence="3 7" id="KW-0812">Transmembrane</keyword>
<organism evidence="8 9">
    <name type="scientific">Pseudozyma antarctica (strain T-34)</name>
    <name type="common">Yeast</name>
    <name type="synonym">Candida antarctica</name>
    <dbReference type="NCBI Taxonomy" id="1151754"/>
    <lineage>
        <taxon>Eukaryota</taxon>
        <taxon>Fungi</taxon>
        <taxon>Dikarya</taxon>
        <taxon>Basidiomycota</taxon>
        <taxon>Ustilaginomycotina</taxon>
        <taxon>Ustilaginomycetes</taxon>
        <taxon>Ustilaginales</taxon>
        <taxon>Ustilaginaceae</taxon>
        <taxon>Moesziomyces</taxon>
    </lineage>
</organism>
<feature type="transmembrane region" description="Helical" evidence="7">
    <location>
        <begin position="140"/>
        <end position="160"/>
    </location>
</feature>
<dbReference type="SUPFAM" id="SSF103473">
    <property type="entry name" value="MFS general substrate transporter"/>
    <property type="match status" value="1"/>
</dbReference>
<reference evidence="9" key="1">
    <citation type="journal article" date="2013" name="Genome Announc.">
        <title>Genome sequence of the basidiomycetous yeast Pseudozyma antarctica T-34, a producer of the glycolipid biosurfactants mannosylerythritol lipids.</title>
        <authorList>
            <person name="Morita T."/>
            <person name="Koike H."/>
            <person name="Koyama Y."/>
            <person name="Hagiwara H."/>
            <person name="Ito E."/>
            <person name="Fukuoka T."/>
            <person name="Imura T."/>
            <person name="Machida M."/>
            <person name="Kitamoto D."/>
        </authorList>
    </citation>
    <scope>NUCLEOTIDE SEQUENCE [LARGE SCALE GENOMIC DNA]</scope>
    <source>
        <strain evidence="9">T-34</strain>
    </source>
</reference>
<feature type="region of interest" description="Disordered" evidence="6">
    <location>
        <begin position="745"/>
        <end position="1025"/>
    </location>
</feature>
<dbReference type="PANTHER" id="PTHR19432">
    <property type="entry name" value="SUGAR TRANSPORTER"/>
    <property type="match status" value="1"/>
</dbReference>
<comment type="subcellular location">
    <subcellularLocation>
        <location evidence="1">Membrane</location>
        <topology evidence="1">Multi-pass membrane protein</topology>
    </subcellularLocation>
</comment>
<feature type="transmembrane region" description="Helical" evidence="7">
    <location>
        <begin position="66"/>
        <end position="89"/>
    </location>
</feature>
<feature type="transmembrane region" description="Helical" evidence="7">
    <location>
        <begin position="332"/>
        <end position="351"/>
    </location>
</feature>
<feature type="compositionally biased region" description="Acidic residues" evidence="6">
    <location>
        <begin position="1075"/>
        <end position="1091"/>
    </location>
</feature>
<feature type="compositionally biased region" description="Polar residues" evidence="6">
    <location>
        <begin position="1576"/>
        <end position="1586"/>
    </location>
</feature>
<feature type="region of interest" description="Disordered" evidence="6">
    <location>
        <begin position="477"/>
        <end position="575"/>
    </location>
</feature>
<feature type="compositionally biased region" description="Basic and acidic residues" evidence="6">
    <location>
        <begin position="553"/>
        <end position="562"/>
    </location>
</feature>
<proteinExistence type="predicted"/>
<dbReference type="OrthoDB" id="28755at2759"/>
<name>M9MDR7_PSEA3</name>
<feature type="compositionally biased region" description="Acidic residues" evidence="6">
    <location>
        <begin position="895"/>
        <end position="905"/>
    </location>
</feature>
<dbReference type="GO" id="GO:0005886">
    <property type="term" value="C:plasma membrane"/>
    <property type="evidence" value="ECO:0007669"/>
    <property type="project" value="TreeGrafter"/>
</dbReference>
<feature type="compositionally biased region" description="Basic and acidic residues" evidence="6">
    <location>
        <begin position="835"/>
        <end position="855"/>
    </location>
</feature>
<feature type="compositionally biased region" description="Low complexity" evidence="6">
    <location>
        <begin position="1236"/>
        <end position="1257"/>
    </location>
</feature>
<feature type="compositionally biased region" description="Acidic residues" evidence="6">
    <location>
        <begin position="856"/>
        <end position="873"/>
    </location>
</feature>